<feature type="domain" description="Integral membrane bound transporter" evidence="7">
    <location>
        <begin position="756"/>
        <end position="883"/>
    </location>
</feature>
<feature type="transmembrane region" description="Helical" evidence="6">
    <location>
        <begin position="801"/>
        <end position="819"/>
    </location>
</feature>
<gene>
    <name evidence="8" type="ORF">EBH_0087080</name>
</gene>
<feature type="transmembrane region" description="Helical" evidence="6">
    <location>
        <begin position="93"/>
        <end position="117"/>
    </location>
</feature>
<keyword evidence="9" id="KW-1185">Reference proteome</keyword>
<evidence type="ECO:0000256" key="1">
    <source>
        <dbReference type="ARBA" id="ARBA00004141"/>
    </source>
</evidence>
<comment type="subcellular location">
    <subcellularLocation>
        <location evidence="1">Membrane</location>
        <topology evidence="1">Multi-pass membrane protein</topology>
    </subcellularLocation>
</comment>
<feature type="transmembrane region" description="Helical" evidence="6">
    <location>
        <begin position="148"/>
        <end position="167"/>
    </location>
</feature>
<feature type="transmembrane region" description="Helical" evidence="6">
    <location>
        <begin position="839"/>
        <end position="858"/>
    </location>
</feature>
<dbReference type="VEuPathDB" id="ToxoDB:EBH_0087080"/>
<feature type="transmembrane region" description="Helical" evidence="6">
    <location>
        <begin position="870"/>
        <end position="890"/>
    </location>
</feature>
<evidence type="ECO:0000259" key="7">
    <source>
        <dbReference type="Pfam" id="PF13515"/>
    </source>
</evidence>
<reference evidence="8" key="1">
    <citation type="submission" date="2013-10" db="EMBL/GenBank/DDBJ databases">
        <title>Genomic analysis of the causative agents of coccidiosis in chickens.</title>
        <authorList>
            <person name="Reid A.J."/>
            <person name="Blake D."/>
            <person name="Billington K."/>
            <person name="Browne H."/>
            <person name="Dunn M."/>
            <person name="Hung S."/>
            <person name="Kawahara F."/>
            <person name="Miranda-Saavedra D."/>
            <person name="Mourier T."/>
            <person name="Nagra H."/>
            <person name="Otto T.D."/>
            <person name="Rawlings N."/>
            <person name="Sanchez A."/>
            <person name="Sanders M."/>
            <person name="Subramaniam C."/>
            <person name="Tay Y."/>
            <person name="Dear P."/>
            <person name="Doerig C."/>
            <person name="Gruber A."/>
            <person name="Parkinson J."/>
            <person name="Shirley M."/>
            <person name="Wan K.L."/>
            <person name="Berriman M."/>
            <person name="Tomley F."/>
            <person name="Pain A."/>
        </authorList>
    </citation>
    <scope>NUCLEOTIDE SEQUENCE [LARGE SCALE GENOMIC DNA]</scope>
    <source>
        <strain evidence="8">Houghton</strain>
    </source>
</reference>
<feature type="transmembrane region" description="Helical" evidence="6">
    <location>
        <begin position="69"/>
        <end position="87"/>
    </location>
</feature>
<feature type="transmembrane region" description="Helical" evidence="6">
    <location>
        <begin position="753"/>
        <end position="770"/>
    </location>
</feature>
<dbReference type="GO" id="GO:0016020">
    <property type="term" value="C:membrane"/>
    <property type="evidence" value="ECO:0007669"/>
    <property type="project" value="UniProtKB-SubCell"/>
</dbReference>
<dbReference type="InterPro" id="IPR049453">
    <property type="entry name" value="Memb_transporter_dom"/>
</dbReference>
<sequence>MEDSVVTHSNREGVHHDAHDERGQLRRAASNRVVVNVMGRTERALRMALGGALIMALTMCDIPNMDYSFKYIGPFLFFVVGTLAPPMMSSVMILLFAGLACILLACALATALVSCLLIDTGGKVICIVLYSVFVLWSSFLTTTKTKDMTLIGSYILLYAVPLATLIASPYASDGISVVLTPERFAALKAFVANSSLDDILAAATSFLLVSPEKATEFVSVLTKPSAVRLLILVARILKIQLPSLPTDITQIPPQEALGLYLTVLGSFPEGQPLQLEHRVPRGAGLDLPQDWMYDVPLFVEGVSGKSLTVGARPGSWFVRAIWVASGPIGILRNIVIFAFLGFAVYFLVMLIPPIRRQRDVVVREMANACGVIRTSLRSAKEKLAETDMANEAALRAAKSIVDAQEDRHDLETGRAEPSKAAVDDRGEGAVAALDDVVLSLLEMQKATLLSGMEPFLVYPGPGVWTMKQLDEVRKRLIQCCLQTQNVLHLMFHPHGKKGSGSLDGNPALVTAGRTLLEKCIQMYELCEELLMTFPSIFSPIKSKQKAEKLMEQMSVLESEMGSLALEVFRPSETNTEEALVQLEADSAAVADSPPTGGNSVEESRVVRRRKSFERAMELLPMGLAVTGFVQAGYSEPLWLSRAVCALSKAQQTNTLRGCLMNMAFPFLPVAVHAQRLVLAPLKALAFWRQQWRGPCAWWRDPEVWYVVKLVIPLIAIFSCAICFPEFLQYSWGVTVTEHPIILDISNQGVATRMAPWFLLGYLTVLQLTYNGTVHRGLARTVGIVLGSLCGWLGMKWLGSNLAALIAFCSVTVFIDIFAFADPRHPLDGFSRKWGYSGMVFTYTQSLIVTLASGKLGGLTGEEDYLATTRILSNLMGILLAVIVAHLPPLASATTCSCNEYSKVMQGCTREASHLVQTFLAVCQPQKEQEDAFPVVNTTGASPVEGEHKQIAAATKALQEVAEKLTTASILLREGCYVPLLSPWRTPQAVTKVKVAATSILLEAQGTAQLVKGILEDKEDTTATAATAGEETQELELLPMADSHTQNGEKKNRQPAARSWSVSLMRHGNALALRELFQAAKGAELKEALLATSDSVGTLAAAASGELCSSMPAFGDKLMCRKRRYARQGDSPEGREQAYEDCSAAVDINAQKSIKLSLDEVHAAAVEGSQRVSWQPKPLSLPLRRRK</sequence>
<evidence type="ECO:0000313" key="8">
    <source>
        <dbReference type="EMBL" id="CDJ51088.1"/>
    </source>
</evidence>
<dbReference type="AlphaFoldDB" id="U6LP92"/>
<dbReference type="EMBL" id="HG712591">
    <property type="protein sequence ID" value="CDJ51088.1"/>
    <property type="molecule type" value="Genomic_DNA"/>
</dbReference>
<dbReference type="Pfam" id="PF13515">
    <property type="entry name" value="FUSC_2"/>
    <property type="match status" value="1"/>
</dbReference>
<keyword evidence="2 6" id="KW-0812">Transmembrane</keyword>
<evidence type="ECO:0000256" key="5">
    <source>
        <dbReference type="SAM" id="MobiDB-lite"/>
    </source>
</evidence>
<feature type="transmembrane region" description="Helical" evidence="6">
    <location>
        <begin position="124"/>
        <end position="142"/>
    </location>
</feature>
<dbReference type="Proteomes" id="UP000030750">
    <property type="component" value="Unassembled WGS sequence"/>
</dbReference>
<feature type="region of interest" description="Disordered" evidence="5">
    <location>
        <begin position="1"/>
        <end position="21"/>
    </location>
</feature>
<keyword evidence="3 6" id="KW-1133">Transmembrane helix</keyword>
<reference evidence="8" key="2">
    <citation type="submission" date="2013-10" db="EMBL/GenBank/DDBJ databases">
        <authorList>
            <person name="Aslett M."/>
        </authorList>
    </citation>
    <scope>NUCLEOTIDE SEQUENCE [LARGE SCALE GENOMIC DNA]</scope>
    <source>
        <strain evidence="8">Houghton</strain>
    </source>
</reference>
<keyword evidence="4 6" id="KW-0472">Membrane</keyword>
<organism evidence="8 9">
    <name type="scientific">Eimeria brunetti</name>
    <dbReference type="NCBI Taxonomy" id="51314"/>
    <lineage>
        <taxon>Eukaryota</taxon>
        <taxon>Sar</taxon>
        <taxon>Alveolata</taxon>
        <taxon>Apicomplexa</taxon>
        <taxon>Conoidasida</taxon>
        <taxon>Coccidia</taxon>
        <taxon>Eucoccidiorida</taxon>
        <taxon>Eimeriorina</taxon>
        <taxon>Eimeriidae</taxon>
        <taxon>Eimeria</taxon>
    </lineage>
</organism>
<evidence type="ECO:0000313" key="9">
    <source>
        <dbReference type="Proteomes" id="UP000030750"/>
    </source>
</evidence>
<evidence type="ECO:0000256" key="6">
    <source>
        <dbReference type="SAM" id="Phobius"/>
    </source>
</evidence>
<protein>
    <recommendedName>
        <fullName evidence="7">Integral membrane bound transporter domain-containing protein</fullName>
    </recommendedName>
</protein>
<accession>U6LP92</accession>
<evidence type="ECO:0000256" key="4">
    <source>
        <dbReference type="ARBA" id="ARBA00023136"/>
    </source>
</evidence>
<evidence type="ECO:0000256" key="3">
    <source>
        <dbReference type="ARBA" id="ARBA00022989"/>
    </source>
</evidence>
<evidence type="ECO:0000256" key="2">
    <source>
        <dbReference type="ARBA" id="ARBA00022692"/>
    </source>
</evidence>
<proteinExistence type="predicted"/>
<dbReference type="OrthoDB" id="345660at2759"/>
<feature type="transmembrane region" description="Helical" evidence="6">
    <location>
        <begin position="334"/>
        <end position="354"/>
    </location>
</feature>
<feature type="compositionally biased region" description="Basic and acidic residues" evidence="5">
    <location>
        <begin position="9"/>
        <end position="21"/>
    </location>
</feature>
<name>U6LP92_9EIME</name>
<feature type="transmembrane region" description="Helical" evidence="6">
    <location>
        <begin position="703"/>
        <end position="723"/>
    </location>
</feature>